<accession>A0ABW0X627</accession>
<keyword evidence="6 7" id="KW-0472">Membrane</keyword>
<comment type="caution">
    <text evidence="9">The sequence shown here is derived from an EMBL/GenBank/DDBJ whole genome shotgun (WGS) entry which is preliminary data.</text>
</comment>
<keyword evidence="3" id="KW-1003">Cell membrane</keyword>
<dbReference type="Gene3D" id="1.10.3720.10">
    <property type="entry name" value="MetI-like"/>
    <property type="match status" value="1"/>
</dbReference>
<comment type="subcellular location">
    <subcellularLocation>
        <location evidence="1 7">Cell membrane</location>
        <topology evidence="1 7">Multi-pass membrane protein</topology>
    </subcellularLocation>
</comment>
<dbReference type="RefSeq" id="WP_380227665.1">
    <property type="nucleotide sequence ID" value="NZ_JBHSOF010000034.1"/>
</dbReference>
<dbReference type="Proteomes" id="UP001595975">
    <property type="component" value="Unassembled WGS sequence"/>
</dbReference>
<keyword evidence="4 7" id="KW-0812">Transmembrane</keyword>
<dbReference type="PROSITE" id="PS50928">
    <property type="entry name" value="ABC_TM1"/>
    <property type="match status" value="1"/>
</dbReference>
<organism evidence="9 10">
    <name type="scientific">Kitasatospora misakiensis</name>
    <dbReference type="NCBI Taxonomy" id="67330"/>
    <lineage>
        <taxon>Bacteria</taxon>
        <taxon>Bacillati</taxon>
        <taxon>Actinomycetota</taxon>
        <taxon>Actinomycetes</taxon>
        <taxon>Kitasatosporales</taxon>
        <taxon>Streptomycetaceae</taxon>
        <taxon>Kitasatospora</taxon>
    </lineage>
</organism>
<protein>
    <submittedName>
        <fullName evidence="9">Carbohydrate ABC transporter permease</fullName>
    </submittedName>
</protein>
<evidence type="ECO:0000256" key="4">
    <source>
        <dbReference type="ARBA" id="ARBA00022692"/>
    </source>
</evidence>
<dbReference type="CDD" id="cd06261">
    <property type="entry name" value="TM_PBP2"/>
    <property type="match status" value="1"/>
</dbReference>
<evidence type="ECO:0000313" key="10">
    <source>
        <dbReference type="Proteomes" id="UP001595975"/>
    </source>
</evidence>
<feature type="domain" description="ABC transmembrane type-1" evidence="8">
    <location>
        <begin position="77"/>
        <end position="269"/>
    </location>
</feature>
<name>A0ABW0X627_9ACTN</name>
<dbReference type="InterPro" id="IPR035906">
    <property type="entry name" value="MetI-like_sf"/>
</dbReference>
<evidence type="ECO:0000256" key="3">
    <source>
        <dbReference type="ARBA" id="ARBA00022475"/>
    </source>
</evidence>
<feature type="transmembrane region" description="Helical" evidence="7">
    <location>
        <begin position="248"/>
        <end position="270"/>
    </location>
</feature>
<keyword evidence="2 7" id="KW-0813">Transport</keyword>
<feature type="transmembrane region" description="Helical" evidence="7">
    <location>
        <begin position="12"/>
        <end position="35"/>
    </location>
</feature>
<evidence type="ECO:0000256" key="2">
    <source>
        <dbReference type="ARBA" id="ARBA00022448"/>
    </source>
</evidence>
<dbReference type="PANTHER" id="PTHR43744:SF12">
    <property type="entry name" value="ABC TRANSPORTER PERMEASE PROTEIN MG189-RELATED"/>
    <property type="match status" value="1"/>
</dbReference>
<dbReference type="Pfam" id="PF00528">
    <property type="entry name" value="BPD_transp_1"/>
    <property type="match status" value="1"/>
</dbReference>
<evidence type="ECO:0000256" key="1">
    <source>
        <dbReference type="ARBA" id="ARBA00004651"/>
    </source>
</evidence>
<comment type="similarity">
    <text evidence="7">Belongs to the binding-protein-dependent transport system permease family.</text>
</comment>
<evidence type="ECO:0000256" key="6">
    <source>
        <dbReference type="ARBA" id="ARBA00023136"/>
    </source>
</evidence>
<proteinExistence type="inferred from homology"/>
<evidence type="ECO:0000313" key="9">
    <source>
        <dbReference type="EMBL" id="MFC5665992.1"/>
    </source>
</evidence>
<feature type="transmembrane region" description="Helical" evidence="7">
    <location>
        <begin position="188"/>
        <end position="213"/>
    </location>
</feature>
<evidence type="ECO:0000259" key="8">
    <source>
        <dbReference type="PROSITE" id="PS50928"/>
    </source>
</evidence>
<gene>
    <name evidence="9" type="ORF">ACFP3U_23815</name>
</gene>
<keyword evidence="10" id="KW-1185">Reference proteome</keyword>
<sequence>MSSSPRIRAWTGSLPPTAFMLLAAAYFLLPLWWLVVASTKSAADLISHPGLWFSQIDLGTNLSNLFERDGHIYLRWLLNSAIYAGGGATLATLLSTMAGYALAKYEFRGRQAVFSTILASILVPATALTLPVFLLMSRLGLADTYWSVLLPSAVSPFGVYLARIYAAASVPDELLEAGRLDGASEFRIFFTVSLRLLKPALITIFLFQFAGIWNNYMLPLIMLSHHDLYPVTLGLAVWDSQTIHDPSLHMVVISGALVSVAPLVAAFLLLQRYWRSGLAAGSIK</sequence>
<dbReference type="InterPro" id="IPR000515">
    <property type="entry name" value="MetI-like"/>
</dbReference>
<reference evidence="10" key="1">
    <citation type="journal article" date="2019" name="Int. J. Syst. Evol. Microbiol.">
        <title>The Global Catalogue of Microorganisms (GCM) 10K type strain sequencing project: providing services to taxonomists for standard genome sequencing and annotation.</title>
        <authorList>
            <consortium name="The Broad Institute Genomics Platform"/>
            <consortium name="The Broad Institute Genome Sequencing Center for Infectious Disease"/>
            <person name="Wu L."/>
            <person name="Ma J."/>
        </authorList>
    </citation>
    <scope>NUCLEOTIDE SEQUENCE [LARGE SCALE GENOMIC DNA]</scope>
    <source>
        <strain evidence="10">CGMCC 4.1437</strain>
    </source>
</reference>
<dbReference type="SUPFAM" id="SSF161098">
    <property type="entry name" value="MetI-like"/>
    <property type="match status" value="1"/>
</dbReference>
<feature type="transmembrane region" description="Helical" evidence="7">
    <location>
        <begin position="81"/>
        <end position="102"/>
    </location>
</feature>
<keyword evidence="5 7" id="KW-1133">Transmembrane helix</keyword>
<dbReference type="PANTHER" id="PTHR43744">
    <property type="entry name" value="ABC TRANSPORTER PERMEASE PROTEIN MG189-RELATED-RELATED"/>
    <property type="match status" value="1"/>
</dbReference>
<evidence type="ECO:0000256" key="7">
    <source>
        <dbReference type="RuleBase" id="RU363032"/>
    </source>
</evidence>
<dbReference type="EMBL" id="JBHSOF010000034">
    <property type="protein sequence ID" value="MFC5665992.1"/>
    <property type="molecule type" value="Genomic_DNA"/>
</dbReference>
<feature type="transmembrane region" description="Helical" evidence="7">
    <location>
        <begin position="114"/>
        <end position="136"/>
    </location>
</feature>
<evidence type="ECO:0000256" key="5">
    <source>
        <dbReference type="ARBA" id="ARBA00022989"/>
    </source>
</evidence>